<evidence type="ECO:0000256" key="5">
    <source>
        <dbReference type="ARBA" id="ARBA00037974"/>
    </source>
</evidence>
<proteinExistence type="inferred from homology"/>
<evidence type="ECO:0000256" key="4">
    <source>
        <dbReference type="ARBA" id="ARBA00023239"/>
    </source>
</evidence>
<comment type="similarity">
    <text evidence="5">Belongs to the class-II pyridoxal-phosphate-dependent aminotransferase family. MalY/PatB cystathionine beta-lyase subfamily.</text>
</comment>
<keyword evidence="4" id="KW-0456">Lyase</keyword>
<dbReference type="InterPro" id="IPR015421">
    <property type="entry name" value="PyrdxlP-dep_Trfase_major"/>
</dbReference>
<dbReference type="GO" id="GO:0008483">
    <property type="term" value="F:transaminase activity"/>
    <property type="evidence" value="ECO:0007669"/>
    <property type="project" value="UniProtKB-KW"/>
</dbReference>
<dbReference type="Proteomes" id="UP000528432">
    <property type="component" value="Unassembled WGS sequence"/>
</dbReference>
<keyword evidence="3" id="KW-0663">Pyridoxal phosphate</keyword>
<dbReference type="Pfam" id="PF00155">
    <property type="entry name" value="Aminotran_1_2"/>
    <property type="match status" value="1"/>
</dbReference>
<dbReference type="EMBL" id="JABFIF010000011">
    <property type="protein sequence ID" value="NOH16139.1"/>
    <property type="molecule type" value="Genomic_DNA"/>
</dbReference>
<dbReference type="AlphaFoldDB" id="A0A7Y3V907"/>
<dbReference type="NCBIfam" id="TIGR04350">
    <property type="entry name" value="C_S_lyase_PatB"/>
    <property type="match status" value="1"/>
</dbReference>
<dbReference type="Gene3D" id="3.40.640.10">
    <property type="entry name" value="Type I PLP-dependent aspartate aminotransferase-like (Major domain)"/>
    <property type="match status" value="1"/>
</dbReference>
<organism evidence="7 8">
    <name type="scientific">Clostridium cochlearium</name>
    <dbReference type="NCBI Taxonomy" id="1494"/>
    <lineage>
        <taxon>Bacteria</taxon>
        <taxon>Bacillati</taxon>
        <taxon>Bacillota</taxon>
        <taxon>Clostridia</taxon>
        <taxon>Eubacteriales</taxon>
        <taxon>Clostridiaceae</taxon>
        <taxon>Clostridium</taxon>
    </lineage>
</organism>
<feature type="domain" description="Aminotransferase class I/classII large" evidence="6">
    <location>
        <begin position="29"/>
        <end position="382"/>
    </location>
</feature>
<evidence type="ECO:0000313" key="8">
    <source>
        <dbReference type="Proteomes" id="UP000528432"/>
    </source>
</evidence>
<dbReference type="Gene3D" id="3.90.1150.10">
    <property type="entry name" value="Aspartate Aminotransferase, domain 1"/>
    <property type="match status" value="1"/>
</dbReference>
<comment type="caution">
    <text evidence="7">The sequence shown here is derived from an EMBL/GenBank/DDBJ whole genome shotgun (WGS) entry which is preliminary data.</text>
</comment>
<keyword evidence="7" id="KW-0808">Transferase</keyword>
<gene>
    <name evidence="7" type="ORF">HMJ28_07045</name>
</gene>
<evidence type="ECO:0000313" key="7">
    <source>
        <dbReference type="EMBL" id="NOH16139.1"/>
    </source>
</evidence>
<sequence length="393" mass="45633">MNYNFDEIINRYNTNCAKWDEASEEYGKELIYLGVADMDFKSPKPVIKAMEKVIEHGIFGYTVLNENYFKVIQNWIKNRFNWSIQKEWILFCPRISVAISLIIETLTKEGDGIIVQSPGYSPMREAVVKNKRKLILNSLKLENGKYKMDLEELENKIDSSVKIFILCSPHNPVGRVWTKEELKELSDFCIKHNLIIISDEIHSDIVYKEYKHTPIGLISDEIQERCIVCNSITKTFNVPGIITSNIIIPNEKIRNSIKKTIDKSGNHNPNIFSVPAVEAAYTECDDWLKELLEYVEENYKYFKCYINKNMPKFKIIKPEGTYLVWIDCRELGLKEEELEDFFANKAKVGVYMGSIFGEEGKGFIRVNLGTARENIKIALDRINVAYNTLFRRL</sequence>
<dbReference type="InterPro" id="IPR015424">
    <property type="entry name" value="PyrdxlP-dep_Trfase"/>
</dbReference>
<dbReference type="InterPro" id="IPR027619">
    <property type="entry name" value="C-S_lyase_PatB-like"/>
</dbReference>
<dbReference type="InterPro" id="IPR051798">
    <property type="entry name" value="Class-II_PLP-Dep_Aminotrans"/>
</dbReference>
<dbReference type="EC" id="4.4.1.13" evidence="2"/>
<evidence type="ECO:0000259" key="6">
    <source>
        <dbReference type="Pfam" id="PF00155"/>
    </source>
</evidence>
<dbReference type="SUPFAM" id="SSF53383">
    <property type="entry name" value="PLP-dependent transferases"/>
    <property type="match status" value="1"/>
</dbReference>
<name>A0A7Y3V907_CLOCO</name>
<evidence type="ECO:0000256" key="1">
    <source>
        <dbReference type="ARBA" id="ARBA00001933"/>
    </source>
</evidence>
<dbReference type="CDD" id="cd00609">
    <property type="entry name" value="AAT_like"/>
    <property type="match status" value="1"/>
</dbReference>
<dbReference type="InterPro" id="IPR004839">
    <property type="entry name" value="Aminotransferase_I/II_large"/>
</dbReference>
<dbReference type="GO" id="GO:0047804">
    <property type="term" value="F:cysteine-S-conjugate beta-lyase activity"/>
    <property type="evidence" value="ECO:0007669"/>
    <property type="project" value="UniProtKB-EC"/>
</dbReference>
<evidence type="ECO:0000256" key="3">
    <source>
        <dbReference type="ARBA" id="ARBA00022898"/>
    </source>
</evidence>
<dbReference type="PANTHER" id="PTHR43525:SF1">
    <property type="entry name" value="PROTEIN MALY"/>
    <property type="match status" value="1"/>
</dbReference>
<dbReference type="RefSeq" id="WP_171303405.1">
    <property type="nucleotide sequence ID" value="NZ_JABFIF010000011.1"/>
</dbReference>
<protein>
    <recommendedName>
        <fullName evidence="2">cysteine-S-conjugate beta-lyase</fullName>
        <ecNumber evidence="2">4.4.1.13</ecNumber>
    </recommendedName>
</protein>
<keyword evidence="7" id="KW-0032">Aminotransferase</keyword>
<dbReference type="InterPro" id="IPR015422">
    <property type="entry name" value="PyrdxlP-dep_Trfase_small"/>
</dbReference>
<evidence type="ECO:0000256" key="2">
    <source>
        <dbReference type="ARBA" id="ARBA00012224"/>
    </source>
</evidence>
<dbReference type="PANTHER" id="PTHR43525">
    <property type="entry name" value="PROTEIN MALY"/>
    <property type="match status" value="1"/>
</dbReference>
<comment type="cofactor">
    <cofactor evidence="1">
        <name>pyridoxal 5'-phosphate</name>
        <dbReference type="ChEBI" id="CHEBI:597326"/>
    </cofactor>
</comment>
<dbReference type="GO" id="GO:0030170">
    <property type="term" value="F:pyridoxal phosphate binding"/>
    <property type="evidence" value="ECO:0007669"/>
    <property type="project" value="InterPro"/>
</dbReference>
<reference evidence="7 8" key="1">
    <citation type="submission" date="2020-05" db="EMBL/GenBank/DDBJ databases">
        <title>Draft genome sequence of Clostridium cochlearium strain AGROS13 isolated from a sheep dairy farm in New Zealand.</title>
        <authorList>
            <person name="Gupta T.B."/>
            <person name="Jauregui R."/>
            <person name="Risson A.N."/>
            <person name="Brightwell G."/>
            <person name="Maclean P."/>
        </authorList>
    </citation>
    <scope>NUCLEOTIDE SEQUENCE [LARGE SCALE GENOMIC DNA]</scope>
    <source>
        <strain evidence="7 8">AGROS13</strain>
    </source>
</reference>
<accession>A0A7Y3V907</accession>